<evidence type="ECO:0000313" key="2">
    <source>
        <dbReference type="EMBL" id="CAJ1954547.1"/>
    </source>
</evidence>
<name>A0AAD2JJ27_9STRA</name>
<dbReference type="PROSITE" id="PS51257">
    <property type="entry name" value="PROKAR_LIPOPROTEIN"/>
    <property type="match status" value="1"/>
</dbReference>
<evidence type="ECO:0000313" key="3">
    <source>
        <dbReference type="Proteomes" id="UP001295423"/>
    </source>
</evidence>
<accession>A0AAD2JJ27</accession>
<proteinExistence type="predicted"/>
<dbReference type="Proteomes" id="UP001295423">
    <property type="component" value="Unassembled WGS sequence"/>
</dbReference>
<comment type="caution">
    <text evidence="2">The sequence shown here is derived from an EMBL/GenBank/DDBJ whole genome shotgun (WGS) entry which is preliminary data.</text>
</comment>
<feature type="signal peptide" evidence="1">
    <location>
        <begin position="1"/>
        <end position="21"/>
    </location>
</feature>
<reference evidence="2" key="1">
    <citation type="submission" date="2023-08" db="EMBL/GenBank/DDBJ databases">
        <authorList>
            <person name="Audoor S."/>
            <person name="Bilcke G."/>
        </authorList>
    </citation>
    <scope>NUCLEOTIDE SEQUENCE</scope>
</reference>
<gene>
    <name evidence="2" type="ORF">CYCCA115_LOCUS15140</name>
</gene>
<keyword evidence="1" id="KW-0732">Signal</keyword>
<sequence length="413" mass="46821">MGNKTMSLATTIATFICSLLACHPKSTLRKKELLIKLRDLAQTPKGKEEVNKLLGRDQELRCCTTTFLSLKVVDQESSLVQHYLSDEQLKNETHRRQLDDLILNRTSYNDFLQGNSGKEFRMEWFGKRKEQQLSKDELLVLSINLCLAARDSVLLGDSIKLWKKSETLLRNHKRRLMGRFEAFKEGSDSRLSNAEKPYQSTLDQVVVPMAVKRKHRFVSLPCSKVSRYNGQTSAEENDNRSSDICIEQPVEGLSSSEGGQASAKEDHNNRLSIICIEQPVEAATSEEEVTVSAPSNPYRPTIEERERIFRQEIARRGLQAAFAAMTETHSTASAFYVNRKHFVQVPVSSSMQLYARNARNRKWVEKAIQISSNNLSANEKSAALLTYISKTYPGGFDLFMKQYNVKGAYAHPT</sequence>
<keyword evidence="3" id="KW-1185">Reference proteome</keyword>
<dbReference type="AlphaFoldDB" id="A0AAD2JJ27"/>
<feature type="chain" id="PRO_5041929058" evidence="1">
    <location>
        <begin position="22"/>
        <end position="413"/>
    </location>
</feature>
<organism evidence="2 3">
    <name type="scientific">Cylindrotheca closterium</name>
    <dbReference type="NCBI Taxonomy" id="2856"/>
    <lineage>
        <taxon>Eukaryota</taxon>
        <taxon>Sar</taxon>
        <taxon>Stramenopiles</taxon>
        <taxon>Ochrophyta</taxon>
        <taxon>Bacillariophyta</taxon>
        <taxon>Bacillariophyceae</taxon>
        <taxon>Bacillariophycidae</taxon>
        <taxon>Bacillariales</taxon>
        <taxon>Bacillariaceae</taxon>
        <taxon>Cylindrotheca</taxon>
    </lineage>
</organism>
<evidence type="ECO:0000256" key="1">
    <source>
        <dbReference type="SAM" id="SignalP"/>
    </source>
</evidence>
<protein>
    <submittedName>
        <fullName evidence="2">Uncharacterized protein</fullName>
    </submittedName>
</protein>
<dbReference type="EMBL" id="CAKOGP040001869">
    <property type="protein sequence ID" value="CAJ1954547.1"/>
    <property type="molecule type" value="Genomic_DNA"/>
</dbReference>